<sequence>MHMKNQSDSLVWLSSYNHSKKNVLNIIIMYQKKTNFKLTMHPLGKLWLLKLKKKAATVIEKR</sequence>
<accession>A0A3M7S9N6</accession>
<gene>
    <name evidence="1" type="ORF">BpHYR1_036959</name>
</gene>
<dbReference type="Proteomes" id="UP000276133">
    <property type="component" value="Unassembled WGS sequence"/>
</dbReference>
<dbReference type="EMBL" id="REGN01001822">
    <property type="protein sequence ID" value="RNA32270.1"/>
    <property type="molecule type" value="Genomic_DNA"/>
</dbReference>
<proteinExistence type="predicted"/>
<reference evidence="1 2" key="1">
    <citation type="journal article" date="2018" name="Sci. Rep.">
        <title>Genomic signatures of local adaptation to the degree of environmental predictability in rotifers.</title>
        <authorList>
            <person name="Franch-Gras L."/>
            <person name="Hahn C."/>
            <person name="Garcia-Roger E.M."/>
            <person name="Carmona M.J."/>
            <person name="Serra M."/>
            <person name="Gomez A."/>
        </authorList>
    </citation>
    <scope>NUCLEOTIDE SEQUENCE [LARGE SCALE GENOMIC DNA]</scope>
    <source>
        <strain evidence="1">HYR1</strain>
    </source>
</reference>
<name>A0A3M7S9N6_BRAPC</name>
<evidence type="ECO:0000313" key="2">
    <source>
        <dbReference type="Proteomes" id="UP000276133"/>
    </source>
</evidence>
<comment type="caution">
    <text evidence="1">The sequence shown here is derived from an EMBL/GenBank/DDBJ whole genome shotgun (WGS) entry which is preliminary data.</text>
</comment>
<evidence type="ECO:0000313" key="1">
    <source>
        <dbReference type="EMBL" id="RNA32270.1"/>
    </source>
</evidence>
<dbReference type="AlphaFoldDB" id="A0A3M7S9N6"/>
<protein>
    <submittedName>
        <fullName evidence="1">Uncharacterized protein</fullName>
    </submittedName>
</protein>
<organism evidence="1 2">
    <name type="scientific">Brachionus plicatilis</name>
    <name type="common">Marine rotifer</name>
    <name type="synonym">Brachionus muelleri</name>
    <dbReference type="NCBI Taxonomy" id="10195"/>
    <lineage>
        <taxon>Eukaryota</taxon>
        <taxon>Metazoa</taxon>
        <taxon>Spiralia</taxon>
        <taxon>Gnathifera</taxon>
        <taxon>Rotifera</taxon>
        <taxon>Eurotatoria</taxon>
        <taxon>Monogononta</taxon>
        <taxon>Pseudotrocha</taxon>
        <taxon>Ploima</taxon>
        <taxon>Brachionidae</taxon>
        <taxon>Brachionus</taxon>
    </lineage>
</organism>
<keyword evidence="2" id="KW-1185">Reference proteome</keyword>